<dbReference type="AlphaFoldDB" id="A0A1H2ZL86"/>
<dbReference type="Proteomes" id="UP000198828">
    <property type="component" value="Unassembled WGS sequence"/>
</dbReference>
<reference evidence="1 2" key="1">
    <citation type="submission" date="2016-10" db="EMBL/GenBank/DDBJ databases">
        <authorList>
            <person name="de Groot N.N."/>
        </authorList>
    </citation>
    <scope>NUCLEOTIDE SEQUENCE [LARGE SCALE GENOMIC DNA]</scope>
    <source>
        <strain evidence="1 2">DSM 23310</strain>
    </source>
</reference>
<evidence type="ECO:0000313" key="1">
    <source>
        <dbReference type="EMBL" id="SDX18137.1"/>
    </source>
</evidence>
<protein>
    <submittedName>
        <fullName evidence="1">Uncharacterized protein</fullName>
    </submittedName>
</protein>
<dbReference type="RefSeq" id="WP_143035266.1">
    <property type="nucleotide sequence ID" value="NZ_FNNG01000007.1"/>
</dbReference>
<proteinExistence type="predicted"/>
<sequence length="128" mass="14207">MDLPASPPNTTLQVTLATAINTSTNIPIHILRFQKAMAKAVRDIGTKDESWCFHIMQDSNYFTLPIMISKHTSYTSSSNMAVIGFAYSPVTDIKPTYSNRNTLEQILFASQSKKSGQSRLYSTSTLPL</sequence>
<accession>A0A1H2ZL86</accession>
<evidence type="ECO:0000313" key="2">
    <source>
        <dbReference type="Proteomes" id="UP000198828"/>
    </source>
</evidence>
<organism evidence="1 2">
    <name type="scientific">Tepidimicrobium xylanilyticum</name>
    <dbReference type="NCBI Taxonomy" id="1123352"/>
    <lineage>
        <taxon>Bacteria</taxon>
        <taxon>Bacillati</taxon>
        <taxon>Bacillota</taxon>
        <taxon>Tissierellia</taxon>
        <taxon>Tissierellales</taxon>
        <taxon>Tepidimicrobiaceae</taxon>
        <taxon>Tepidimicrobium</taxon>
    </lineage>
</organism>
<name>A0A1H2ZL86_9FIRM</name>
<gene>
    <name evidence="1" type="ORF">SAMN05660923_01874</name>
</gene>
<dbReference type="EMBL" id="FNNG01000007">
    <property type="protein sequence ID" value="SDX18137.1"/>
    <property type="molecule type" value="Genomic_DNA"/>
</dbReference>
<keyword evidence="2" id="KW-1185">Reference proteome</keyword>